<organism evidence="2">
    <name type="scientific">Oryza meridionalis</name>
    <dbReference type="NCBI Taxonomy" id="40149"/>
    <lineage>
        <taxon>Eukaryota</taxon>
        <taxon>Viridiplantae</taxon>
        <taxon>Streptophyta</taxon>
        <taxon>Embryophyta</taxon>
        <taxon>Tracheophyta</taxon>
        <taxon>Spermatophyta</taxon>
        <taxon>Magnoliopsida</taxon>
        <taxon>Liliopsida</taxon>
        <taxon>Poales</taxon>
        <taxon>Poaceae</taxon>
        <taxon>BOP clade</taxon>
        <taxon>Oryzoideae</taxon>
        <taxon>Oryzeae</taxon>
        <taxon>Oryzinae</taxon>
        <taxon>Oryza</taxon>
    </lineage>
</organism>
<proteinExistence type="predicted"/>
<name>A0A0E0E4W6_9ORYZ</name>
<keyword evidence="3" id="KW-1185">Reference proteome</keyword>
<dbReference type="Gramene" id="OMERI06G23780.1">
    <property type="protein sequence ID" value="OMERI06G23780.1"/>
    <property type="gene ID" value="OMERI06G23780"/>
</dbReference>
<evidence type="ECO:0000256" key="1">
    <source>
        <dbReference type="SAM" id="MobiDB-lite"/>
    </source>
</evidence>
<feature type="region of interest" description="Disordered" evidence="1">
    <location>
        <begin position="30"/>
        <end position="74"/>
    </location>
</feature>
<dbReference type="HOGENOM" id="CLU_2695182_0_0_1"/>
<protein>
    <submittedName>
        <fullName evidence="2">Uncharacterized protein</fullName>
    </submittedName>
</protein>
<dbReference type="EnsemblPlants" id="OMERI06G23780.1">
    <property type="protein sequence ID" value="OMERI06G23780.1"/>
    <property type="gene ID" value="OMERI06G23780"/>
</dbReference>
<evidence type="ECO:0000313" key="3">
    <source>
        <dbReference type="Proteomes" id="UP000008021"/>
    </source>
</evidence>
<dbReference type="Proteomes" id="UP000008021">
    <property type="component" value="Chromosome 6"/>
</dbReference>
<evidence type="ECO:0000313" key="2">
    <source>
        <dbReference type="EnsemblPlants" id="OMERI06G23780.1"/>
    </source>
</evidence>
<sequence length="74" mass="7666">ELRRTPPREAAVHGNRCSVNERTLYLLHASARRASPARPPERLPGDDPASASACSAESAGAAGGSDGGDKKERG</sequence>
<dbReference type="AlphaFoldDB" id="A0A0E0E4W6"/>
<reference evidence="2" key="1">
    <citation type="submission" date="2015-04" db="UniProtKB">
        <authorList>
            <consortium name="EnsemblPlants"/>
        </authorList>
    </citation>
    <scope>IDENTIFICATION</scope>
</reference>
<feature type="compositionally biased region" description="Low complexity" evidence="1">
    <location>
        <begin position="46"/>
        <end position="60"/>
    </location>
</feature>
<reference evidence="2" key="2">
    <citation type="submission" date="2018-05" db="EMBL/GenBank/DDBJ databases">
        <title>OmerRS3 (Oryza meridionalis Reference Sequence Version 3).</title>
        <authorList>
            <person name="Zhang J."/>
            <person name="Kudrna D."/>
            <person name="Lee S."/>
            <person name="Talag J."/>
            <person name="Welchert J."/>
            <person name="Wing R.A."/>
        </authorList>
    </citation>
    <scope>NUCLEOTIDE SEQUENCE [LARGE SCALE GENOMIC DNA]</scope>
    <source>
        <strain evidence="2">cv. OR44</strain>
    </source>
</reference>
<accession>A0A0E0E4W6</accession>